<dbReference type="Proteomes" id="UP000054047">
    <property type="component" value="Unassembled WGS sequence"/>
</dbReference>
<accession>A0A0C2CRL4</accession>
<dbReference type="Pfam" id="PF03564">
    <property type="entry name" value="DUF1759"/>
    <property type="match status" value="1"/>
</dbReference>
<dbReference type="EMBL" id="KN743640">
    <property type="protein sequence ID" value="KIH52442.1"/>
    <property type="molecule type" value="Genomic_DNA"/>
</dbReference>
<name>A0A0C2CRL4_9BILA</name>
<dbReference type="PANTHER" id="PTHR22954">
    <property type="entry name" value="RETROVIRAL PROTEASE-RELATED"/>
    <property type="match status" value="1"/>
</dbReference>
<evidence type="ECO:0000256" key="1">
    <source>
        <dbReference type="SAM" id="MobiDB-lite"/>
    </source>
</evidence>
<feature type="compositionally biased region" description="Low complexity" evidence="1">
    <location>
        <begin position="144"/>
        <end position="161"/>
    </location>
</feature>
<keyword evidence="3" id="KW-1185">Reference proteome</keyword>
<feature type="region of interest" description="Disordered" evidence="1">
    <location>
        <begin position="142"/>
        <end position="163"/>
    </location>
</feature>
<proteinExistence type="predicted"/>
<sequence>MLEQPILLKNVKQKLTIQFNIFANLVRKADEFREPWKFPTQAADLDLFLSSNQVIIKNLTSKLEQKRGAISEYYALCNCTINDIVQEEKTDTESQFDEYWEDKKGEAPLAQAEEVERKLEKRLIELECQEVTLHQELTRRHVNETSSQHQPSQTPEQSSSSARGWAMERRLLGNELTIPPFYGDPSEFGPFWELFDELVHKQPYSNIEKLSILISCCKGDAARTHQMIPRTGESYDKAIAQLKNQYEDPRRITMQMRSQLKTMRQCREDPRSLRNNLSDVQAIIALLEK</sequence>
<dbReference type="InterPro" id="IPR005312">
    <property type="entry name" value="DUF1759"/>
</dbReference>
<organism evidence="2 3">
    <name type="scientific">Ancylostoma duodenale</name>
    <dbReference type="NCBI Taxonomy" id="51022"/>
    <lineage>
        <taxon>Eukaryota</taxon>
        <taxon>Metazoa</taxon>
        <taxon>Ecdysozoa</taxon>
        <taxon>Nematoda</taxon>
        <taxon>Chromadorea</taxon>
        <taxon>Rhabditida</taxon>
        <taxon>Rhabditina</taxon>
        <taxon>Rhabditomorpha</taxon>
        <taxon>Strongyloidea</taxon>
        <taxon>Ancylostomatidae</taxon>
        <taxon>Ancylostomatinae</taxon>
        <taxon>Ancylostoma</taxon>
    </lineage>
</organism>
<evidence type="ECO:0000313" key="2">
    <source>
        <dbReference type="EMBL" id="KIH52442.1"/>
    </source>
</evidence>
<reference evidence="2 3" key="1">
    <citation type="submission" date="2013-12" db="EMBL/GenBank/DDBJ databases">
        <title>Draft genome of the parsitic nematode Ancylostoma duodenale.</title>
        <authorList>
            <person name="Mitreva M."/>
        </authorList>
    </citation>
    <scope>NUCLEOTIDE SEQUENCE [LARGE SCALE GENOMIC DNA]</scope>
    <source>
        <strain evidence="2 3">Zhejiang</strain>
    </source>
</reference>
<protein>
    <submittedName>
        <fullName evidence="2">Uncharacterized protein</fullName>
    </submittedName>
</protein>
<dbReference type="OrthoDB" id="5840675at2759"/>
<dbReference type="AlphaFoldDB" id="A0A0C2CRL4"/>
<gene>
    <name evidence="2" type="ORF">ANCDUO_17457</name>
</gene>
<evidence type="ECO:0000313" key="3">
    <source>
        <dbReference type="Proteomes" id="UP000054047"/>
    </source>
</evidence>
<dbReference type="PANTHER" id="PTHR22954:SF3">
    <property type="entry name" value="PROTEIN CBG08539"/>
    <property type="match status" value="1"/>
</dbReference>